<protein>
    <recommendedName>
        <fullName evidence="5">Protein kinase domain-containing protein</fullName>
    </recommendedName>
</protein>
<dbReference type="GO" id="GO:0005737">
    <property type="term" value="C:cytoplasm"/>
    <property type="evidence" value="ECO:0007669"/>
    <property type="project" value="TreeGrafter"/>
</dbReference>
<feature type="domain" description="Protein kinase" evidence="5">
    <location>
        <begin position="21"/>
        <end position="283"/>
    </location>
</feature>
<dbReference type="GO" id="GO:0010506">
    <property type="term" value="P:regulation of autophagy"/>
    <property type="evidence" value="ECO:0007669"/>
    <property type="project" value="InterPro"/>
</dbReference>
<evidence type="ECO:0000256" key="3">
    <source>
        <dbReference type="PROSITE-ProRule" id="PRU10141"/>
    </source>
</evidence>
<dbReference type="Pfam" id="PF00069">
    <property type="entry name" value="Pkinase"/>
    <property type="match status" value="1"/>
</dbReference>
<dbReference type="Proteomes" id="UP000292702">
    <property type="component" value="Unassembled WGS sequence"/>
</dbReference>
<dbReference type="OrthoDB" id="541276at2759"/>
<dbReference type="GO" id="GO:0004674">
    <property type="term" value="F:protein serine/threonine kinase activity"/>
    <property type="evidence" value="ECO:0007669"/>
    <property type="project" value="UniProtKB-KW"/>
</dbReference>
<dbReference type="InterPro" id="IPR045269">
    <property type="entry name" value="Atg1-like"/>
</dbReference>
<keyword evidence="1 3" id="KW-0547">Nucleotide-binding</keyword>
<dbReference type="PROSITE" id="PS00107">
    <property type="entry name" value="PROTEIN_KINASE_ATP"/>
    <property type="match status" value="1"/>
</dbReference>
<sequence length="446" mass="50635">MGRFDTIASSLLGCTIDEGRIQLVDILGSGSSGVVFLATDTADTPPARSYAVKCLIKAPRNSARSHCQWREIHHHRAMSSHPNVVTLHQVVEETDFIFLVMEHCPGGDLFSFLTDGVSFSGDISRVKNIFLQLVDALLACHKAGIYHRDVKPENIFCNADCTQVYLGDFGLSTTNDYSRNFGVGSFSYMSPECIRYDIQADAYSSSRNDIWALGPILTVMISGRNPWRMAASADEAFKAYLRDPNFLRKMLPISEGANLVLRHIFTRKEKNRASLEYIRHLVLQLETFYMSPEELSEAGEHTQRIAATYFRRSQHQMVYHETNTSYGHELGDLDERRVFSPERKLPEDVEPLSEIQVNLPHLRQQKVEIQQINRSQPTNPIRLPSDKINHVLLPDLCLPAPPPKIYLPPRHQRCAVQRSSSASGVTERVEAWRTGRVKRRVERVME</sequence>
<keyword evidence="4" id="KW-0723">Serine/threonine-protein kinase</keyword>
<evidence type="ECO:0000256" key="4">
    <source>
        <dbReference type="RuleBase" id="RU000304"/>
    </source>
</evidence>
<keyword evidence="2 3" id="KW-0067">ATP-binding</keyword>
<comment type="similarity">
    <text evidence="4">Belongs to the protein kinase superfamily.</text>
</comment>
<dbReference type="Gene3D" id="1.10.510.10">
    <property type="entry name" value="Transferase(Phosphotransferase) domain 1"/>
    <property type="match status" value="1"/>
</dbReference>
<feature type="binding site" evidence="3">
    <location>
        <position position="53"/>
    </location>
    <ligand>
        <name>ATP</name>
        <dbReference type="ChEBI" id="CHEBI:30616"/>
    </ligand>
</feature>
<dbReference type="InterPro" id="IPR011009">
    <property type="entry name" value="Kinase-like_dom_sf"/>
</dbReference>
<dbReference type="InterPro" id="IPR000719">
    <property type="entry name" value="Prot_kinase_dom"/>
</dbReference>
<dbReference type="PANTHER" id="PTHR24348:SF68">
    <property type="entry name" value="SERINE_THREONINE-PROTEIN KINASE ATG1C"/>
    <property type="match status" value="1"/>
</dbReference>
<evidence type="ECO:0000256" key="1">
    <source>
        <dbReference type="ARBA" id="ARBA00022741"/>
    </source>
</evidence>
<dbReference type="SUPFAM" id="SSF56112">
    <property type="entry name" value="Protein kinase-like (PK-like)"/>
    <property type="match status" value="1"/>
</dbReference>
<dbReference type="PROSITE" id="PS00108">
    <property type="entry name" value="PROTEIN_KINASE_ST"/>
    <property type="match status" value="1"/>
</dbReference>
<dbReference type="GO" id="GO:0005524">
    <property type="term" value="F:ATP binding"/>
    <property type="evidence" value="ECO:0007669"/>
    <property type="project" value="UniProtKB-UniRule"/>
</dbReference>
<dbReference type="PROSITE" id="PS50011">
    <property type="entry name" value="PROTEIN_KINASE_DOM"/>
    <property type="match status" value="1"/>
</dbReference>
<proteinExistence type="inferred from homology"/>
<evidence type="ECO:0000256" key="2">
    <source>
        <dbReference type="ARBA" id="ARBA00022840"/>
    </source>
</evidence>
<evidence type="ECO:0000313" key="6">
    <source>
        <dbReference type="EMBL" id="TCD68740.1"/>
    </source>
</evidence>
<dbReference type="InterPro" id="IPR017441">
    <property type="entry name" value="Protein_kinase_ATP_BS"/>
</dbReference>
<accession>A0A4R0RJD5</accession>
<dbReference type="PANTHER" id="PTHR24348">
    <property type="entry name" value="SERINE/THREONINE-PROTEIN KINASE UNC-51-RELATED"/>
    <property type="match status" value="1"/>
</dbReference>
<comment type="caution">
    <text evidence="6">The sequence shown here is derived from an EMBL/GenBank/DDBJ whole genome shotgun (WGS) entry which is preliminary data.</text>
</comment>
<evidence type="ECO:0000313" key="7">
    <source>
        <dbReference type="Proteomes" id="UP000292702"/>
    </source>
</evidence>
<dbReference type="EMBL" id="RWJN01000058">
    <property type="protein sequence ID" value="TCD68740.1"/>
    <property type="molecule type" value="Genomic_DNA"/>
</dbReference>
<gene>
    <name evidence="6" type="ORF">EIP91_009886</name>
</gene>
<keyword evidence="7" id="KW-1185">Reference proteome</keyword>
<keyword evidence="4" id="KW-0808">Transferase</keyword>
<dbReference type="SMART" id="SM00220">
    <property type="entry name" value="S_TKc"/>
    <property type="match status" value="1"/>
</dbReference>
<dbReference type="InterPro" id="IPR008271">
    <property type="entry name" value="Ser/Thr_kinase_AS"/>
</dbReference>
<organism evidence="6 7">
    <name type="scientific">Steccherinum ochraceum</name>
    <dbReference type="NCBI Taxonomy" id="92696"/>
    <lineage>
        <taxon>Eukaryota</taxon>
        <taxon>Fungi</taxon>
        <taxon>Dikarya</taxon>
        <taxon>Basidiomycota</taxon>
        <taxon>Agaricomycotina</taxon>
        <taxon>Agaricomycetes</taxon>
        <taxon>Polyporales</taxon>
        <taxon>Steccherinaceae</taxon>
        <taxon>Steccherinum</taxon>
    </lineage>
</organism>
<keyword evidence="4" id="KW-0418">Kinase</keyword>
<dbReference type="AlphaFoldDB" id="A0A4R0RJD5"/>
<reference evidence="6 7" key="1">
    <citation type="submission" date="2018-11" db="EMBL/GenBank/DDBJ databases">
        <title>Genome assembly of Steccherinum ochraceum LE-BIN_3174, the white-rot fungus of the Steccherinaceae family (The Residual Polyporoid clade, Polyporales, Basidiomycota).</title>
        <authorList>
            <person name="Fedorova T.V."/>
            <person name="Glazunova O.A."/>
            <person name="Landesman E.O."/>
            <person name="Moiseenko K.V."/>
            <person name="Psurtseva N.V."/>
            <person name="Savinova O.S."/>
            <person name="Shakhova N.V."/>
            <person name="Tyazhelova T.V."/>
            <person name="Vasina D.V."/>
        </authorList>
    </citation>
    <scope>NUCLEOTIDE SEQUENCE [LARGE SCALE GENOMIC DNA]</scope>
    <source>
        <strain evidence="6 7">LE-BIN_3174</strain>
    </source>
</reference>
<name>A0A4R0RJD5_9APHY</name>
<dbReference type="STRING" id="92696.A0A4R0RJD5"/>
<evidence type="ECO:0000259" key="5">
    <source>
        <dbReference type="PROSITE" id="PS50011"/>
    </source>
</evidence>